<keyword evidence="2" id="KW-1185">Reference proteome</keyword>
<dbReference type="EMBL" id="JXJN01020570">
    <property type="status" value="NOT_ANNOTATED_CDS"/>
    <property type="molecule type" value="Genomic_DNA"/>
</dbReference>
<sequence length="86" mass="10155">MPQSLSTNGIHCQQLHLLLKEKQSYQYFHYLIKVRKLYLIKLKTAQHAHSSTSLRNRVNAITRSPTFDTELVLTYKPAIRPLMFKR</sequence>
<accession>A0A1B0BU98</accession>
<dbReference type="EnsemblMetazoa" id="GPPI040725-RA">
    <property type="protein sequence ID" value="GPPI040725-PA"/>
    <property type="gene ID" value="GPPI040725"/>
</dbReference>
<evidence type="ECO:0000313" key="2">
    <source>
        <dbReference type="Proteomes" id="UP000092460"/>
    </source>
</evidence>
<dbReference type="Proteomes" id="UP000092460">
    <property type="component" value="Unassembled WGS sequence"/>
</dbReference>
<proteinExistence type="predicted"/>
<evidence type="ECO:0000313" key="1">
    <source>
        <dbReference type="EnsemblMetazoa" id="GPPI040725-PA"/>
    </source>
</evidence>
<dbReference type="AlphaFoldDB" id="A0A1B0BU98"/>
<organism evidence="1 2">
    <name type="scientific">Glossina palpalis gambiensis</name>
    <dbReference type="NCBI Taxonomy" id="67801"/>
    <lineage>
        <taxon>Eukaryota</taxon>
        <taxon>Metazoa</taxon>
        <taxon>Ecdysozoa</taxon>
        <taxon>Arthropoda</taxon>
        <taxon>Hexapoda</taxon>
        <taxon>Insecta</taxon>
        <taxon>Pterygota</taxon>
        <taxon>Neoptera</taxon>
        <taxon>Endopterygota</taxon>
        <taxon>Diptera</taxon>
        <taxon>Brachycera</taxon>
        <taxon>Muscomorpha</taxon>
        <taxon>Hippoboscoidea</taxon>
        <taxon>Glossinidae</taxon>
        <taxon>Glossina</taxon>
    </lineage>
</organism>
<reference evidence="2" key="1">
    <citation type="submission" date="2015-01" db="EMBL/GenBank/DDBJ databases">
        <authorList>
            <person name="Aksoy S."/>
            <person name="Warren W."/>
            <person name="Wilson R.K."/>
        </authorList>
    </citation>
    <scope>NUCLEOTIDE SEQUENCE [LARGE SCALE GENOMIC DNA]</scope>
    <source>
        <strain evidence="2">IAEA</strain>
    </source>
</reference>
<dbReference type="VEuPathDB" id="VectorBase:GPPI040725"/>
<name>A0A1B0BU98_9MUSC</name>
<reference evidence="1" key="2">
    <citation type="submission" date="2020-05" db="UniProtKB">
        <authorList>
            <consortium name="EnsemblMetazoa"/>
        </authorList>
    </citation>
    <scope>IDENTIFICATION</scope>
    <source>
        <strain evidence="1">IAEA</strain>
    </source>
</reference>
<protein>
    <submittedName>
        <fullName evidence="1">Uncharacterized protein</fullName>
    </submittedName>
</protein>